<feature type="domain" description="YjeF N-terminal" evidence="21">
    <location>
        <begin position="9"/>
        <end position="214"/>
    </location>
</feature>
<comment type="similarity">
    <text evidence="18">Belongs to the NnrE/AIBP family.</text>
</comment>
<evidence type="ECO:0000313" key="23">
    <source>
        <dbReference type="Proteomes" id="UP001057877"/>
    </source>
</evidence>
<keyword evidence="23" id="KW-1185">Reference proteome</keyword>
<keyword evidence="7 17" id="KW-0067">ATP-binding</keyword>
<evidence type="ECO:0000256" key="3">
    <source>
        <dbReference type="ARBA" id="ARBA00006001"/>
    </source>
</evidence>
<evidence type="ECO:0000256" key="17">
    <source>
        <dbReference type="HAMAP-Rule" id="MF_01965"/>
    </source>
</evidence>
<dbReference type="PANTHER" id="PTHR12592">
    <property type="entry name" value="ATP-DEPENDENT (S)-NAD(P)H-HYDRATE DEHYDRATASE FAMILY MEMBER"/>
    <property type="match status" value="1"/>
</dbReference>
<evidence type="ECO:0000256" key="2">
    <source>
        <dbReference type="ARBA" id="ARBA00000909"/>
    </source>
</evidence>
<evidence type="ECO:0000259" key="21">
    <source>
        <dbReference type="PROSITE" id="PS51385"/>
    </source>
</evidence>
<feature type="binding site" evidence="17">
    <location>
        <position position="264"/>
    </location>
    <ligand>
        <name>(6S)-NADPHX</name>
        <dbReference type="ChEBI" id="CHEBI:64076"/>
    </ligand>
</feature>
<dbReference type="CDD" id="cd01171">
    <property type="entry name" value="YXKO-related"/>
    <property type="match status" value="1"/>
</dbReference>
<dbReference type="Proteomes" id="UP001057877">
    <property type="component" value="Chromosome"/>
</dbReference>
<comment type="cofactor">
    <cofactor evidence="18 19">
        <name>K(+)</name>
        <dbReference type="ChEBI" id="CHEBI:29103"/>
    </cofactor>
    <text evidence="18 19">Binds 1 potassium ion per subunit.</text>
</comment>
<comment type="similarity">
    <text evidence="4 19">In the C-terminal section; belongs to the NnrD/CARKD family.</text>
</comment>
<dbReference type="NCBIfam" id="TIGR00196">
    <property type="entry name" value="yjeF_cterm"/>
    <property type="match status" value="1"/>
</dbReference>
<feature type="binding site" evidence="18">
    <location>
        <position position="139"/>
    </location>
    <ligand>
        <name>(6S)-NADPHX</name>
        <dbReference type="ChEBI" id="CHEBI:64076"/>
    </ligand>
</feature>
<comment type="catalytic activity">
    <reaction evidence="15 17 19">
        <text>(6S)-NADHX + ADP = AMP + phosphate + NADH + H(+)</text>
        <dbReference type="Rhea" id="RHEA:32223"/>
        <dbReference type="ChEBI" id="CHEBI:15378"/>
        <dbReference type="ChEBI" id="CHEBI:43474"/>
        <dbReference type="ChEBI" id="CHEBI:57945"/>
        <dbReference type="ChEBI" id="CHEBI:64074"/>
        <dbReference type="ChEBI" id="CHEBI:456215"/>
        <dbReference type="ChEBI" id="CHEBI:456216"/>
        <dbReference type="EC" id="4.2.1.136"/>
    </reaction>
</comment>
<dbReference type="EC" id="4.2.1.136" evidence="19"/>
<dbReference type="HAMAP" id="MF_01965">
    <property type="entry name" value="NADHX_dehydratase"/>
    <property type="match status" value="1"/>
</dbReference>
<organism evidence="22 23">
    <name type="scientific">Paenibacillus spongiae</name>
    <dbReference type="NCBI Taxonomy" id="2909671"/>
    <lineage>
        <taxon>Bacteria</taxon>
        <taxon>Bacillati</taxon>
        <taxon>Bacillota</taxon>
        <taxon>Bacilli</taxon>
        <taxon>Bacillales</taxon>
        <taxon>Paenibacillaceae</taxon>
        <taxon>Paenibacillus</taxon>
    </lineage>
</organism>
<comment type="function">
    <text evidence="18">Catalyzes the epimerization of the S- and R-forms of NAD(P)HX, a damaged form of NAD(P)H that is a result of enzymatic or heat-dependent hydration. This is a prerequisite for the S-specific NAD(P)H-hydrate dehydratase to allow the repair of both epimers of NAD(P)HX.</text>
</comment>
<dbReference type="PROSITE" id="PS51385">
    <property type="entry name" value="YJEF_N"/>
    <property type="match status" value="1"/>
</dbReference>
<comment type="catalytic activity">
    <reaction evidence="2 18 19">
        <text>(6R)-NADPHX = (6S)-NADPHX</text>
        <dbReference type="Rhea" id="RHEA:32227"/>
        <dbReference type="ChEBI" id="CHEBI:64076"/>
        <dbReference type="ChEBI" id="CHEBI:64077"/>
        <dbReference type="EC" id="5.1.99.6"/>
    </reaction>
</comment>
<evidence type="ECO:0000256" key="12">
    <source>
        <dbReference type="ARBA" id="ARBA00023239"/>
    </source>
</evidence>
<feature type="binding site" evidence="17">
    <location>
        <position position="453"/>
    </location>
    <ligand>
        <name>AMP</name>
        <dbReference type="ChEBI" id="CHEBI:456215"/>
    </ligand>
</feature>
<dbReference type="InterPro" id="IPR029056">
    <property type="entry name" value="Ribokinase-like"/>
</dbReference>
<feature type="binding site" evidence="17">
    <location>
        <position position="334"/>
    </location>
    <ligand>
        <name>(6S)-NADPHX</name>
        <dbReference type="ChEBI" id="CHEBI:64076"/>
    </ligand>
</feature>
<keyword evidence="9 18" id="KW-0630">Potassium</keyword>
<feature type="binding site" evidence="18">
    <location>
        <begin position="128"/>
        <end position="134"/>
    </location>
    <ligand>
        <name>(6S)-NADPHX</name>
        <dbReference type="ChEBI" id="CHEBI:64076"/>
    </ligand>
</feature>
<comment type="similarity">
    <text evidence="3 19">In the N-terminal section; belongs to the NnrE/AIBP family.</text>
</comment>
<feature type="binding site" evidence="18">
    <location>
        <begin position="58"/>
        <end position="62"/>
    </location>
    <ligand>
        <name>(6S)-NADPHX</name>
        <dbReference type="ChEBI" id="CHEBI:64076"/>
    </ligand>
</feature>
<comment type="function">
    <text evidence="17">Catalyzes the dehydration of the S-form of NAD(P)HX at the expense of ADP, which is converted to AMP. Together with NAD(P)HX epimerase, which catalyzes the epimerization of the S- and R-forms, the enzyme allows the repair of both epimers of NAD(P)HX, a damaged form of NAD(P)H that is a result of enzymatic or heat-dependent hydration.</text>
</comment>
<keyword evidence="10 17" id="KW-0520">NAD</keyword>
<evidence type="ECO:0000256" key="7">
    <source>
        <dbReference type="ARBA" id="ARBA00022840"/>
    </source>
</evidence>
<evidence type="ECO:0000256" key="13">
    <source>
        <dbReference type="ARBA" id="ARBA00023268"/>
    </source>
</evidence>
<dbReference type="InterPro" id="IPR036652">
    <property type="entry name" value="YjeF_N_dom_sf"/>
</dbReference>
<keyword evidence="8 17" id="KW-0521">NADP</keyword>
<feature type="binding site" evidence="17">
    <location>
        <begin position="424"/>
        <end position="428"/>
    </location>
    <ligand>
        <name>AMP</name>
        <dbReference type="ChEBI" id="CHEBI:456215"/>
    </ligand>
</feature>
<name>A0ABY5S2A9_9BACL</name>
<feature type="binding site" evidence="18">
    <location>
        <position position="157"/>
    </location>
    <ligand>
        <name>(6S)-NADPHX</name>
        <dbReference type="ChEBI" id="CHEBI:64076"/>
    </ligand>
</feature>
<evidence type="ECO:0000256" key="16">
    <source>
        <dbReference type="ARBA" id="ARBA00049209"/>
    </source>
</evidence>
<dbReference type="PROSITE" id="PS51383">
    <property type="entry name" value="YJEF_C_3"/>
    <property type="match status" value="1"/>
</dbReference>
<dbReference type="InterPro" id="IPR004443">
    <property type="entry name" value="YjeF_N_dom"/>
</dbReference>
<dbReference type="InterPro" id="IPR000631">
    <property type="entry name" value="CARKD"/>
</dbReference>
<evidence type="ECO:0000256" key="5">
    <source>
        <dbReference type="ARBA" id="ARBA00022723"/>
    </source>
</evidence>
<evidence type="ECO:0000313" key="22">
    <source>
        <dbReference type="EMBL" id="UVI27578.1"/>
    </source>
</evidence>
<feature type="binding site" evidence="18">
    <location>
        <position position="59"/>
    </location>
    <ligand>
        <name>K(+)</name>
        <dbReference type="ChEBI" id="CHEBI:29103"/>
    </ligand>
</feature>
<evidence type="ECO:0000256" key="19">
    <source>
        <dbReference type="PIRNR" id="PIRNR017184"/>
    </source>
</evidence>
<comment type="similarity">
    <text evidence="17">Belongs to the NnrD/CARKD family.</text>
</comment>
<evidence type="ECO:0000256" key="1">
    <source>
        <dbReference type="ARBA" id="ARBA00000013"/>
    </source>
</evidence>
<dbReference type="PROSITE" id="PS01050">
    <property type="entry name" value="YJEF_C_2"/>
    <property type="match status" value="1"/>
</dbReference>
<evidence type="ECO:0000256" key="6">
    <source>
        <dbReference type="ARBA" id="ARBA00022741"/>
    </source>
</evidence>
<comment type="catalytic activity">
    <reaction evidence="1 18 19">
        <text>(6R)-NADHX = (6S)-NADHX</text>
        <dbReference type="Rhea" id="RHEA:32215"/>
        <dbReference type="ChEBI" id="CHEBI:64074"/>
        <dbReference type="ChEBI" id="CHEBI:64075"/>
        <dbReference type="EC" id="5.1.99.6"/>
    </reaction>
</comment>
<comment type="catalytic activity">
    <reaction evidence="16 17 19">
        <text>(6S)-NADPHX + ADP = AMP + phosphate + NADPH + H(+)</text>
        <dbReference type="Rhea" id="RHEA:32235"/>
        <dbReference type="ChEBI" id="CHEBI:15378"/>
        <dbReference type="ChEBI" id="CHEBI:43474"/>
        <dbReference type="ChEBI" id="CHEBI:57783"/>
        <dbReference type="ChEBI" id="CHEBI:64076"/>
        <dbReference type="ChEBI" id="CHEBI:456215"/>
        <dbReference type="ChEBI" id="CHEBI:456216"/>
        <dbReference type="EC" id="4.2.1.136"/>
    </reaction>
</comment>
<proteinExistence type="inferred from homology"/>
<dbReference type="NCBIfam" id="TIGR00197">
    <property type="entry name" value="yjeF_nterm"/>
    <property type="match status" value="1"/>
</dbReference>
<sequence>MFVLTSEEMRRIDQDTIERIGIPALVLMENAGRAVADEVAALAESAGTRWLVLAGKGNNGADGLVAARHLRDAGLIVTVIYADDPELLTKEAALQRDIVMRIGIPYIRYDRNPIDWGNVDGIIDALLGTGSKGAPRDVYGELIMQANESGKPIVAIDIPSGLDADTGEAGDPCIRAQRTVALGFKKCGLLQYPGADYAGDVVVRSIGIPSGLAEEHGIQTYEADESVLVSRLGVDPGKERAADTHKGTYGHVLVAAGSRAMSGAGLLSSAAALRGGCGLVSWAVPDSIIATLGGRPPELMLAGVQDGGGGWSATDPEELLALSQGKQALVVGPGMGRWKGDSAWLRTIWQRAEIPLVLDADALNMIADAEGFASWPVRQAPTVFTPHPGEMARLSGIPTREVQRNRIDAARQYAAKHKVTLALKGARTVCAEPGGDVYINVTGNAGMATGGAGDVLAGLIGSLLAQGLTGIQAAVTGVYRHGEAGDRAAANRHSPASLIASDIIFEL</sequence>
<keyword evidence="13" id="KW-0511">Multifunctional enzyme</keyword>
<dbReference type="EMBL" id="CP091430">
    <property type="protein sequence ID" value="UVI27578.1"/>
    <property type="molecule type" value="Genomic_DNA"/>
</dbReference>
<evidence type="ECO:0000256" key="8">
    <source>
        <dbReference type="ARBA" id="ARBA00022857"/>
    </source>
</evidence>
<evidence type="ECO:0000256" key="15">
    <source>
        <dbReference type="ARBA" id="ARBA00048238"/>
    </source>
</evidence>
<evidence type="ECO:0000256" key="10">
    <source>
        <dbReference type="ARBA" id="ARBA00023027"/>
    </source>
</evidence>
<keyword evidence="11 18" id="KW-0413">Isomerase</keyword>
<evidence type="ECO:0000256" key="11">
    <source>
        <dbReference type="ARBA" id="ARBA00023235"/>
    </source>
</evidence>
<feature type="binding site" evidence="18">
    <location>
        <position position="124"/>
    </location>
    <ligand>
        <name>K(+)</name>
        <dbReference type="ChEBI" id="CHEBI:29103"/>
    </ligand>
</feature>
<dbReference type="SUPFAM" id="SSF64153">
    <property type="entry name" value="YjeF N-terminal domain-like"/>
    <property type="match status" value="1"/>
</dbReference>
<evidence type="ECO:0000259" key="20">
    <source>
        <dbReference type="PROSITE" id="PS51383"/>
    </source>
</evidence>
<comment type="subunit">
    <text evidence="17">Homotetramer.</text>
</comment>
<keyword evidence="5 18" id="KW-0479">Metal-binding</keyword>
<feature type="binding site" evidence="17">
    <location>
        <position position="387"/>
    </location>
    <ligand>
        <name>(6S)-NADPHX</name>
        <dbReference type="ChEBI" id="CHEBI:64076"/>
    </ligand>
</feature>
<comment type="function">
    <text evidence="14 19">Bifunctional enzyme that catalyzes the epimerization of the S- and R-forms of NAD(P)HX and the dehydration of the S-form of NAD(P)HX at the expense of ADP, which is converted to AMP. This allows the repair of both epimers of NAD(P)HX, a damaged form of NAD(P)H that is a result of enzymatic or heat-dependent hydration.</text>
</comment>
<accession>A0ABY5S2A9</accession>
<evidence type="ECO:0000256" key="14">
    <source>
        <dbReference type="ARBA" id="ARBA00025153"/>
    </source>
</evidence>
<feature type="binding site" evidence="18">
    <location>
        <position position="160"/>
    </location>
    <ligand>
        <name>K(+)</name>
        <dbReference type="ChEBI" id="CHEBI:29103"/>
    </ligand>
</feature>
<dbReference type="Gene3D" id="3.40.1190.20">
    <property type="match status" value="1"/>
</dbReference>
<gene>
    <name evidence="18" type="primary">nnrE</name>
    <name evidence="17" type="synonym">nnrD</name>
    <name evidence="22" type="ORF">L1F29_19110</name>
</gene>
<feature type="binding site" evidence="17">
    <location>
        <position position="454"/>
    </location>
    <ligand>
        <name>(6S)-NADPHX</name>
        <dbReference type="ChEBI" id="CHEBI:64076"/>
    </ligand>
</feature>
<evidence type="ECO:0000256" key="4">
    <source>
        <dbReference type="ARBA" id="ARBA00009524"/>
    </source>
</evidence>
<feature type="domain" description="YjeF C-terminal" evidence="20">
    <location>
        <begin position="229"/>
        <end position="507"/>
    </location>
</feature>
<dbReference type="Pfam" id="PF03853">
    <property type="entry name" value="YjeF_N"/>
    <property type="match status" value="1"/>
</dbReference>
<dbReference type="EC" id="5.1.99.6" evidence="19"/>
<dbReference type="Pfam" id="PF01256">
    <property type="entry name" value="Carb_kinase"/>
    <property type="match status" value="1"/>
</dbReference>
<dbReference type="InterPro" id="IPR030677">
    <property type="entry name" value="Nnr"/>
</dbReference>
<evidence type="ECO:0000256" key="18">
    <source>
        <dbReference type="HAMAP-Rule" id="MF_01966"/>
    </source>
</evidence>
<dbReference type="HAMAP" id="MF_01966">
    <property type="entry name" value="NADHX_epimerase"/>
    <property type="match status" value="1"/>
</dbReference>
<dbReference type="PANTHER" id="PTHR12592:SF0">
    <property type="entry name" value="ATP-DEPENDENT (S)-NAD(P)H-HYDRATE DEHYDRATASE"/>
    <property type="match status" value="1"/>
</dbReference>
<keyword evidence="12 17" id="KW-0456">Lyase</keyword>
<dbReference type="InterPro" id="IPR017953">
    <property type="entry name" value="Carbohydrate_kinase_pred_CS"/>
</dbReference>
<dbReference type="RefSeq" id="WP_258383666.1">
    <property type="nucleotide sequence ID" value="NZ_CP091430.1"/>
</dbReference>
<comment type="cofactor">
    <cofactor evidence="17">
        <name>Mg(2+)</name>
        <dbReference type="ChEBI" id="CHEBI:18420"/>
    </cofactor>
</comment>
<protein>
    <recommendedName>
        <fullName evidence="19">Bifunctional NAD(P)H-hydrate repair enzyme</fullName>
    </recommendedName>
    <alternativeName>
        <fullName evidence="19">Nicotinamide nucleotide repair protein</fullName>
    </alternativeName>
    <domain>
        <recommendedName>
            <fullName evidence="19">ADP-dependent (S)-NAD(P)H-hydrate dehydratase</fullName>
            <ecNumber evidence="19">4.2.1.136</ecNumber>
        </recommendedName>
        <alternativeName>
            <fullName evidence="19">ADP-dependent NAD(P)HX dehydratase</fullName>
        </alternativeName>
    </domain>
    <domain>
        <recommendedName>
            <fullName evidence="19">NAD(P)H-hydrate epimerase</fullName>
            <ecNumber evidence="19">5.1.99.6</ecNumber>
        </recommendedName>
    </domain>
</protein>
<keyword evidence="6 17" id="KW-0547">Nucleotide-binding</keyword>
<dbReference type="Gene3D" id="3.40.50.10260">
    <property type="entry name" value="YjeF N-terminal domain"/>
    <property type="match status" value="1"/>
</dbReference>
<dbReference type="PIRSF" id="PIRSF017184">
    <property type="entry name" value="Nnr"/>
    <property type="match status" value="1"/>
</dbReference>
<dbReference type="SUPFAM" id="SSF53613">
    <property type="entry name" value="Ribokinase-like"/>
    <property type="match status" value="1"/>
</dbReference>
<evidence type="ECO:0000256" key="9">
    <source>
        <dbReference type="ARBA" id="ARBA00022958"/>
    </source>
</evidence>
<reference evidence="22" key="1">
    <citation type="submission" date="2022-01" db="EMBL/GenBank/DDBJ databases">
        <title>Paenibacillus spongiae sp. nov., isolated from marine sponge.</title>
        <authorList>
            <person name="Li Z."/>
            <person name="Zhang M."/>
        </authorList>
    </citation>
    <scope>NUCLEOTIDE SEQUENCE</scope>
    <source>
        <strain evidence="22">PHS-Z3</strain>
    </source>
</reference>